<protein>
    <submittedName>
        <fullName evidence="1">Uncharacterized protein</fullName>
    </submittedName>
</protein>
<proteinExistence type="predicted"/>
<organism evidence="1">
    <name type="scientific">marine sediment metagenome</name>
    <dbReference type="NCBI Taxonomy" id="412755"/>
    <lineage>
        <taxon>unclassified sequences</taxon>
        <taxon>metagenomes</taxon>
        <taxon>ecological metagenomes</taxon>
    </lineage>
</organism>
<dbReference type="AlphaFoldDB" id="X1HKZ3"/>
<gene>
    <name evidence="1" type="ORF">S03H2_41456</name>
</gene>
<dbReference type="EMBL" id="BARU01025756">
    <property type="protein sequence ID" value="GAH70147.1"/>
    <property type="molecule type" value="Genomic_DNA"/>
</dbReference>
<sequence length="194" mass="21962">MGDKRIGQDAVKEIVKKRFGDKVVVANPFDPNSIDEAISNKYNVVYGSEMSKEEWENIRRAEAMSSSTELFGKRGVADWEHYPPTPEMEKVAALAKKIAKRLLGINLKVQFVKSPGTGEAADFGYNTLTFNVSKLRKGFFDRIVSEEIIELILHELGHHAGHHTEMSYHKLLTRMAGQLVMIALNESDFFKIDY</sequence>
<comment type="caution">
    <text evidence="1">The sequence shown here is derived from an EMBL/GenBank/DDBJ whole genome shotgun (WGS) entry which is preliminary data.</text>
</comment>
<evidence type="ECO:0000313" key="1">
    <source>
        <dbReference type="EMBL" id="GAH70147.1"/>
    </source>
</evidence>
<accession>X1HKZ3</accession>
<reference evidence="1" key="1">
    <citation type="journal article" date="2014" name="Front. Microbiol.">
        <title>High frequency of phylogenetically diverse reductive dehalogenase-homologous genes in deep subseafloor sedimentary metagenomes.</title>
        <authorList>
            <person name="Kawai M."/>
            <person name="Futagami T."/>
            <person name="Toyoda A."/>
            <person name="Takaki Y."/>
            <person name="Nishi S."/>
            <person name="Hori S."/>
            <person name="Arai W."/>
            <person name="Tsubouchi T."/>
            <person name="Morono Y."/>
            <person name="Uchiyama I."/>
            <person name="Ito T."/>
            <person name="Fujiyama A."/>
            <person name="Inagaki F."/>
            <person name="Takami H."/>
        </authorList>
    </citation>
    <scope>NUCLEOTIDE SEQUENCE</scope>
    <source>
        <strain evidence="1">Expedition CK06-06</strain>
    </source>
</reference>
<name>X1HKZ3_9ZZZZ</name>